<evidence type="ECO:0000313" key="10">
    <source>
        <dbReference type="EMBL" id="MBF4692717.1"/>
    </source>
</evidence>
<comment type="caution">
    <text evidence="10">The sequence shown here is derived from an EMBL/GenBank/DDBJ whole genome shotgun (WGS) entry which is preliminary data.</text>
</comment>
<evidence type="ECO:0000259" key="9">
    <source>
        <dbReference type="PROSITE" id="PS51755"/>
    </source>
</evidence>
<dbReference type="Pfam" id="PF00486">
    <property type="entry name" value="Trans_reg_C"/>
    <property type="match status" value="1"/>
</dbReference>
<organism evidence="10 11">
    <name type="scientific">Fusibacter ferrireducens</name>
    <dbReference type="NCBI Taxonomy" id="2785058"/>
    <lineage>
        <taxon>Bacteria</taxon>
        <taxon>Bacillati</taxon>
        <taxon>Bacillota</taxon>
        <taxon>Clostridia</taxon>
        <taxon>Eubacteriales</taxon>
        <taxon>Eubacteriales Family XII. Incertae Sedis</taxon>
        <taxon>Fusibacter</taxon>
    </lineage>
</organism>
<comment type="function">
    <text evidence="5">May play the central regulatory role in sporulation. It may be an element of the effector pathway responsible for the activation of sporulation genes in response to nutritional stress. Spo0A may act in concert with spo0H (a sigma factor) to control the expression of some genes that are critical to the sporulation process.</text>
</comment>
<proteinExistence type="predicted"/>
<reference evidence="10 11" key="1">
    <citation type="submission" date="2020-11" db="EMBL/GenBank/DDBJ databases">
        <title>Fusibacter basophilias sp. nov.</title>
        <authorList>
            <person name="Qiu D."/>
        </authorList>
    </citation>
    <scope>NUCLEOTIDE SEQUENCE [LARGE SCALE GENOMIC DNA]</scope>
    <source>
        <strain evidence="10 11">Q10-2</strain>
    </source>
</reference>
<dbReference type="SMART" id="SM00448">
    <property type="entry name" value="REC"/>
    <property type="match status" value="1"/>
</dbReference>
<dbReference type="CDD" id="cd00383">
    <property type="entry name" value="trans_reg_C"/>
    <property type="match status" value="1"/>
</dbReference>
<dbReference type="InterPro" id="IPR039420">
    <property type="entry name" value="WalR-like"/>
</dbReference>
<evidence type="ECO:0000256" key="5">
    <source>
        <dbReference type="ARBA" id="ARBA00024867"/>
    </source>
</evidence>
<dbReference type="PROSITE" id="PS51755">
    <property type="entry name" value="OMPR_PHOB"/>
    <property type="match status" value="1"/>
</dbReference>
<feature type="DNA-binding region" description="OmpR/PhoB-type" evidence="7">
    <location>
        <begin position="131"/>
        <end position="230"/>
    </location>
</feature>
<dbReference type="SUPFAM" id="SSF52172">
    <property type="entry name" value="CheY-like"/>
    <property type="match status" value="1"/>
</dbReference>
<name>A0ABR9ZQI0_9FIRM</name>
<feature type="domain" description="OmpR/PhoB-type" evidence="9">
    <location>
        <begin position="131"/>
        <end position="230"/>
    </location>
</feature>
<dbReference type="InterPro" id="IPR001789">
    <property type="entry name" value="Sig_transdc_resp-reg_receiver"/>
</dbReference>
<evidence type="ECO:0000256" key="4">
    <source>
        <dbReference type="ARBA" id="ARBA00023163"/>
    </source>
</evidence>
<evidence type="ECO:0000256" key="7">
    <source>
        <dbReference type="PROSITE-ProRule" id="PRU01091"/>
    </source>
</evidence>
<dbReference type="PANTHER" id="PTHR48111:SF26">
    <property type="entry name" value="STAGE 0 SPORULATION PROTEIN A HOMOLOG"/>
    <property type="match status" value="1"/>
</dbReference>
<evidence type="ECO:0000259" key="8">
    <source>
        <dbReference type="PROSITE" id="PS50110"/>
    </source>
</evidence>
<feature type="modified residue" description="4-aspartylphosphate" evidence="6">
    <location>
        <position position="52"/>
    </location>
</feature>
<evidence type="ECO:0000256" key="3">
    <source>
        <dbReference type="ARBA" id="ARBA00023125"/>
    </source>
</evidence>
<accession>A0ABR9ZQI0</accession>
<dbReference type="Pfam" id="PF00072">
    <property type="entry name" value="Response_reg"/>
    <property type="match status" value="1"/>
</dbReference>
<dbReference type="Gene3D" id="3.40.50.2300">
    <property type="match status" value="1"/>
</dbReference>
<protein>
    <recommendedName>
        <fullName evidence="1">Stage 0 sporulation protein A homolog</fullName>
    </recommendedName>
</protein>
<keyword evidence="4" id="KW-0804">Transcription</keyword>
<sequence>MKNILLIEDDIEIGEVEKAYLEISGFRVVVEKNGLKGKEAALKEPFDMVVLDIMLPGLDGFKIAEAIRSYKDIPIMIVSAKNTEVDKLKGLSLGIDDYLTKPFSPHELVARVKAHLKRYEMLKNGTNGVAHKRFELRGILIDFETRQVFVNGELVELTVKEYDLLVLLASVPNKVFSKDEIFAKVWGYEVEIDTSTLTVHVRKLREKIEFDPSNPEYIQTVWGVGYKLKK</sequence>
<dbReference type="SMART" id="SM00862">
    <property type="entry name" value="Trans_reg_C"/>
    <property type="match status" value="1"/>
</dbReference>
<dbReference type="Gene3D" id="1.10.10.10">
    <property type="entry name" value="Winged helix-like DNA-binding domain superfamily/Winged helix DNA-binding domain"/>
    <property type="match status" value="1"/>
</dbReference>
<dbReference type="InterPro" id="IPR001867">
    <property type="entry name" value="OmpR/PhoB-type_DNA-bd"/>
</dbReference>
<keyword evidence="11" id="KW-1185">Reference proteome</keyword>
<dbReference type="InterPro" id="IPR011006">
    <property type="entry name" value="CheY-like_superfamily"/>
</dbReference>
<dbReference type="Gene3D" id="6.10.250.690">
    <property type="match status" value="1"/>
</dbReference>
<dbReference type="InterPro" id="IPR036388">
    <property type="entry name" value="WH-like_DNA-bd_sf"/>
</dbReference>
<dbReference type="PANTHER" id="PTHR48111">
    <property type="entry name" value="REGULATOR OF RPOS"/>
    <property type="match status" value="1"/>
</dbReference>
<dbReference type="EMBL" id="JADKNH010000003">
    <property type="protein sequence ID" value="MBF4692717.1"/>
    <property type="molecule type" value="Genomic_DNA"/>
</dbReference>
<dbReference type="RefSeq" id="WP_194700957.1">
    <property type="nucleotide sequence ID" value="NZ_JADKNH010000003.1"/>
</dbReference>
<dbReference type="CDD" id="cd17574">
    <property type="entry name" value="REC_OmpR"/>
    <property type="match status" value="1"/>
</dbReference>
<evidence type="ECO:0000256" key="6">
    <source>
        <dbReference type="PROSITE-ProRule" id="PRU00169"/>
    </source>
</evidence>
<keyword evidence="3 7" id="KW-0238">DNA-binding</keyword>
<feature type="domain" description="Response regulatory" evidence="8">
    <location>
        <begin position="3"/>
        <end position="116"/>
    </location>
</feature>
<keyword evidence="2" id="KW-0805">Transcription regulation</keyword>
<evidence type="ECO:0000256" key="1">
    <source>
        <dbReference type="ARBA" id="ARBA00018672"/>
    </source>
</evidence>
<keyword evidence="6" id="KW-0597">Phosphoprotein</keyword>
<dbReference type="Proteomes" id="UP000614200">
    <property type="component" value="Unassembled WGS sequence"/>
</dbReference>
<evidence type="ECO:0000256" key="2">
    <source>
        <dbReference type="ARBA" id="ARBA00023015"/>
    </source>
</evidence>
<dbReference type="PROSITE" id="PS50110">
    <property type="entry name" value="RESPONSE_REGULATORY"/>
    <property type="match status" value="1"/>
</dbReference>
<gene>
    <name evidence="10" type="ORF">ISU02_06285</name>
</gene>
<evidence type="ECO:0000313" key="11">
    <source>
        <dbReference type="Proteomes" id="UP000614200"/>
    </source>
</evidence>